<keyword evidence="12" id="KW-0460">Magnesium</keyword>
<evidence type="ECO:0000256" key="19">
    <source>
        <dbReference type="ARBA" id="ARBA00067960"/>
    </source>
</evidence>
<feature type="transmembrane region" description="Helical" evidence="21">
    <location>
        <begin position="98"/>
        <end position="125"/>
    </location>
</feature>
<evidence type="ECO:0000256" key="8">
    <source>
        <dbReference type="ARBA" id="ARBA00022679"/>
    </source>
</evidence>
<dbReference type="GO" id="GO:0046872">
    <property type="term" value="F:metal ion binding"/>
    <property type="evidence" value="ECO:0007669"/>
    <property type="project" value="UniProtKB-KW"/>
</dbReference>
<proteinExistence type="inferred from homology"/>
<name>A0A409VVF4_9AGAR</name>
<feature type="transmembrane region" description="Helical" evidence="21">
    <location>
        <begin position="258"/>
        <end position="278"/>
    </location>
</feature>
<comment type="cofactor">
    <cofactor evidence="1">
        <name>Mn(2+)</name>
        <dbReference type="ChEBI" id="CHEBI:29035"/>
    </cofactor>
</comment>
<dbReference type="STRING" id="231916.A0A409VVF4"/>
<dbReference type="GO" id="GO:0008250">
    <property type="term" value="C:oligosaccharyltransferase complex"/>
    <property type="evidence" value="ECO:0007669"/>
    <property type="project" value="UniProtKB-ARBA"/>
</dbReference>
<evidence type="ECO:0000256" key="20">
    <source>
        <dbReference type="SAM" id="MobiDB-lite"/>
    </source>
</evidence>
<feature type="domain" description="Oligosaccharyl transferase STT3 N-terminal" evidence="22">
    <location>
        <begin position="77"/>
        <end position="439"/>
    </location>
</feature>
<evidence type="ECO:0000256" key="15">
    <source>
        <dbReference type="ARBA" id="ARBA00023180"/>
    </source>
</evidence>
<evidence type="ECO:0000256" key="11">
    <source>
        <dbReference type="ARBA" id="ARBA00022824"/>
    </source>
</evidence>
<protein>
    <recommendedName>
        <fullName evidence="19">Dolichyl-diphosphooligosaccharide--protein glycosyltransferase subunit STT3</fullName>
        <ecNumber evidence="6">2.4.99.18</ecNumber>
    </recommendedName>
</protein>
<feature type="transmembrane region" description="Helical" evidence="21">
    <location>
        <begin position="408"/>
        <end position="426"/>
    </location>
</feature>
<dbReference type="Proteomes" id="UP000284706">
    <property type="component" value="Unassembled WGS sequence"/>
</dbReference>
<comment type="caution">
    <text evidence="24">The sequence shown here is derived from an EMBL/GenBank/DDBJ whole genome shotgun (WGS) entry which is preliminary data.</text>
</comment>
<dbReference type="Pfam" id="PF02516">
    <property type="entry name" value="STT3"/>
    <property type="match status" value="1"/>
</dbReference>
<dbReference type="FunFam" id="3.40.50.12610:FF:000001">
    <property type="entry name" value="Dolichyl-diphosphooligosaccharide--protein glycosyltransferase subunit STT3B"/>
    <property type="match status" value="1"/>
</dbReference>
<comment type="pathway">
    <text evidence="4">Protein modification; protein glycosylation.</text>
</comment>
<evidence type="ECO:0000256" key="10">
    <source>
        <dbReference type="ARBA" id="ARBA00022723"/>
    </source>
</evidence>
<dbReference type="PANTHER" id="PTHR13872:SF1">
    <property type="entry name" value="DOLICHYL-DIPHOSPHOOLIGOSACCHARIDE--PROTEIN GLYCOSYLTRANSFERASE SUBUNIT STT3B"/>
    <property type="match status" value="1"/>
</dbReference>
<evidence type="ECO:0000256" key="1">
    <source>
        <dbReference type="ARBA" id="ARBA00001936"/>
    </source>
</evidence>
<keyword evidence="10" id="KW-0479">Metal-binding</keyword>
<dbReference type="PANTHER" id="PTHR13872">
    <property type="entry name" value="DOLICHYL-DIPHOSPHOOLIGOSACCHARIDE--PROTEIN GLYCOSYLTRANSFERASE SUBUNIT"/>
    <property type="match status" value="1"/>
</dbReference>
<feature type="transmembrane region" description="Helical" evidence="21">
    <location>
        <begin position="192"/>
        <end position="208"/>
    </location>
</feature>
<feature type="domain" description="STT3/PglB/AglB core" evidence="23">
    <location>
        <begin position="585"/>
        <end position="637"/>
    </location>
</feature>
<comment type="subcellular location">
    <subcellularLocation>
        <location evidence="3">Endoplasmic reticulum membrane</location>
        <topology evidence="3">Multi-pass membrane protein</topology>
    </subcellularLocation>
</comment>
<feature type="transmembrane region" description="Helical" evidence="21">
    <location>
        <begin position="56"/>
        <end position="78"/>
    </location>
</feature>
<feature type="transmembrane region" description="Helical" evidence="21">
    <location>
        <begin position="137"/>
        <end position="157"/>
    </location>
</feature>
<keyword evidence="16" id="KW-0464">Manganese</keyword>
<evidence type="ECO:0000256" key="2">
    <source>
        <dbReference type="ARBA" id="ARBA00001946"/>
    </source>
</evidence>
<feature type="transmembrane region" description="Helical" evidence="21">
    <location>
        <begin position="163"/>
        <end position="180"/>
    </location>
</feature>
<feature type="transmembrane region" description="Helical" evidence="21">
    <location>
        <begin position="214"/>
        <end position="237"/>
    </location>
</feature>
<dbReference type="InterPro" id="IPR003674">
    <property type="entry name" value="Oligo_trans_STT3"/>
</dbReference>
<keyword evidence="15" id="KW-0325">Glycoprotein</keyword>
<dbReference type="InterPro" id="IPR048307">
    <property type="entry name" value="STT3_N"/>
</dbReference>
<feature type="region of interest" description="Disordered" evidence="20">
    <location>
        <begin position="466"/>
        <end position="486"/>
    </location>
</feature>
<keyword evidence="14 21" id="KW-0472">Membrane</keyword>
<feature type="transmembrane region" description="Helical" evidence="21">
    <location>
        <begin position="290"/>
        <end position="308"/>
    </location>
</feature>
<gene>
    <name evidence="24" type="ORF">CVT26_014493</name>
</gene>
<evidence type="ECO:0000256" key="12">
    <source>
        <dbReference type="ARBA" id="ARBA00022842"/>
    </source>
</evidence>
<evidence type="ECO:0000256" key="4">
    <source>
        <dbReference type="ARBA" id="ARBA00004922"/>
    </source>
</evidence>
<comment type="cofactor">
    <cofactor evidence="2">
        <name>Mg(2+)</name>
        <dbReference type="ChEBI" id="CHEBI:18420"/>
    </cofactor>
</comment>
<dbReference type="AlphaFoldDB" id="A0A409VVF4"/>
<evidence type="ECO:0000256" key="6">
    <source>
        <dbReference type="ARBA" id="ARBA00012605"/>
    </source>
</evidence>
<reference evidence="24 25" key="1">
    <citation type="journal article" date="2018" name="Evol. Lett.">
        <title>Horizontal gene cluster transfer increased hallucinogenic mushroom diversity.</title>
        <authorList>
            <person name="Reynolds H.T."/>
            <person name="Vijayakumar V."/>
            <person name="Gluck-Thaler E."/>
            <person name="Korotkin H.B."/>
            <person name="Matheny P.B."/>
            <person name="Slot J.C."/>
        </authorList>
    </citation>
    <scope>NUCLEOTIDE SEQUENCE [LARGE SCALE GENOMIC DNA]</scope>
    <source>
        <strain evidence="24 25">SRW20</strain>
    </source>
</reference>
<dbReference type="GO" id="GO:0004579">
    <property type="term" value="F:dolichyl-diphosphooligosaccharide-protein glycotransferase activity"/>
    <property type="evidence" value="ECO:0007669"/>
    <property type="project" value="UniProtKB-EC"/>
</dbReference>
<comment type="similarity">
    <text evidence="5">Belongs to the STT3 family.</text>
</comment>
<evidence type="ECO:0000256" key="21">
    <source>
        <dbReference type="SAM" id="Phobius"/>
    </source>
</evidence>
<evidence type="ECO:0000256" key="7">
    <source>
        <dbReference type="ARBA" id="ARBA00022676"/>
    </source>
</evidence>
<feature type="compositionally biased region" description="Low complexity" evidence="20">
    <location>
        <begin position="472"/>
        <end position="486"/>
    </location>
</feature>
<evidence type="ECO:0000256" key="14">
    <source>
        <dbReference type="ARBA" id="ARBA00023136"/>
    </source>
</evidence>
<dbReference type="OrthoDB" id="10261066at2759"/>
<keyword evidence="9 21" id="KW-0812">Transmembrane</keyword>
<keyword evidence="11" id="KW-0256">Endoplasmic reticulum</keyword>
<dbReference type="FunCoup" id="A0A409VVF4">
    <property type="interactions" value="613"/>
</dbReference>
<organism evidence="24 25">
    <name type="scientific">Gymnopilus dilepis</name>
    <dbReference type="NCBI Taxonomy" id="231916"/>
    <lineage>
        <taxon>Eukaryota</taxon>
        <taxon>Fungi</taxon>
        <taxon>Dikarya</taxon>
        <taxon>Basidiomycota</taxon>
        <taxon>Agaricomycotina</taxon>
        <taxon>Agaricomycetes</taxon>
        <taxon>Agaricomycetidae</taxon>
        <taxon>Agaricales</taxon>
        <taxon>Agaricineae</taxon>
        <taxon>Hymenogastraceae</taxon>
        <taxon>Gymnopilus</taxon>
    </lineage>
</organism>
<dbReference type="UniPathway" id="UPA00378"/>
<dbReference type="EC" id="2.4.99.18" evidence="6"/>
<accession>A0A409VVF4</accession>
<evidence type="ECO:0000256" key="18">
    <source>
        <dbReference type="ARBA" id="ARBA00059243"/>
    </source>
</evidence>
<evidence type="ECO:0000256" key="13">
    <source>
        <dbReference type="ARBA" id="ARBA00022989"/>
    </source>
</evidence>
<evidence type="ECO:0000313" key="25">
    <source>
        <dbReference type="Proteomes" id="UP000284706"/>
    </source>
</evidence>
<evidence type="ECO:0000256" key="9">
    <source>
        <dbReference type="ARBA" id="ARBA00022692"/>
    </source>
</evidence>
<dbReference type="Pfam" id="PF21436">
    <property type="entry name" value="STT3-PglB_core"/>
    <property type="match status" value="1"/>
</dbReference>
<dbReference type="InterPro" id="IPR048999">
    <property type="entry name" value="STT3-PglB_core"/>
</dbReference>
<dbReference type="GO" id="GO:0018279">
    <property type="term" value="P:protein N-linked glycosylation via asparagine"/>
    <property type="evidence" value="ECO:0007669"/>
    <property type="project" value="TreeGrafter"/>
</dbReference>
<feature type="transmembrane region" description="Helical" evidence="21">
    <location>
        <begin position="320"/>
        <end position="341"/>
    </location>
</feature>
<dbReference type="Gene3D" id="3.40.50.12610">
    <property type="match status" value="1"/>
</dbReference>
<keyword evidence="13 21" id="KW-1133">Transmembrane helix</keyword>
<evidence type="ECO:0000256" key="5">
    <source>
        <dbReference type="ARBA" id="ARBA00010810"/>
    </source>
</evidence>
<keyword evidence="25" id="KW-1185">Reference proteome</keyword>
<evidence type="ECO:0000313" key="24">
    <source>
        <dbReference type="EMBL" id="PPQ70246.1"/>
    </source>
</evidence>
<evidence type="ECO:0000256" key="16">
    <source>
        <dbReference type="ARBA" id="ARBA00023211"/>
    </source>
</evidence>
<comment type="catalytic activity">
    <reaction evidence="17">
        <text>a di-trans,poly-cis-dolichyl diphosphooligosaccharide + L-asparaginyl-[protein] = N(4)-(oligosaccharide-(1-&gt;4)-N-acetyl-beta-D-glucosaminyl-(1-&gt;4)-N-acetyl-beta-D-glucosaminyl)-L-asparaginyl-[protein] + a di-trans,poly-cis-dolichyl diphosphate + H(+)</text>
        <dbReference type="Rhea" id="RHEA:22980"/>
        <dbReference type="Rhea" id="RHEA-COMP:12804"/>
        <dbReference type="Rhea" id="RHEA-COMP:12805"/>
        <dbReference type="Rhea" id="RHEA-COMP:19506"/>
        <dbReference type="Rhea" id="RHEA-COMP:19509"/>
        <dbReference type="ChEBI" id="CHEBI:15378"/>
        <dbReference type="ChEBI" id="CHEBI:50347"/>
        <dbReference type="ChEBI" id="CHEBI:57497"/>
        <dbReference type="ChEBI" id="CHEBI:57570"/>
        <dbReference type="ChEBI" id="CHEBI:132529"/>
        <dbReference type="EC" id="2.4.99.18"/>
    </reaction>
</comment>
<evidence type="ECO:0000259" key="23">
    <source>
        <dbReference type="Pfam" id="PF21436"/>
    </source>
</evidence>
<feature type="transmembrane region" description="Helical" evidence="21">
    <location>
        <begin position="382"/>
        <end position="401"/>
    </location>
</feature>
<dbReference type="EMBL" id="NHYE01005548">
    <property type="protein sequence ID" value="PPQ70246.1"/>
    <property type="molecule type" value="Genomic_DNA"/>
</dbReference>
<evidence type="ECO:0000256" key="3">
    <source>
        <dbReference type="ARBA" id="ARBA00004477"/>
    </source>
</evidence>
<keyword evidence="7" id="KW-0328">Glycosyltransferase</keyword>
<comment type="function">
    <text evidence="18">Catalytic subunit of the oligosaccharyl transferase (OST) complex that catalyzes the initial transfer of a defined glycan (Glc(3)Man(9)GlcNAc(2) in eukaryotes) from the lipid carrier dolichol-pyrophosphate to an asparagine residue within an Asn-X-Ser/Thr consensus motif in nascent polypeptide chains, the first step in protein N-glycosylation. N-glycosylation occurs cotranslationally and the complex associates with the Sec61 complex at the channel-forming translocon complex that mediates protein translocation across the endoplasmic reticulum (ER). All subunits are required for a maximal enzyme activity. This subunit contains the active site and the acceptor peptide and donor lipid-linked oligosaccharide (LLO) binding pockets.</text>
</comment>
<evidence type="ECO:0000256" key="17">
    <source>
        <dbReference type="ARBA" id="ARBA00048829"/>
    </source>
</evidence>
<dbReference type="GO" id="GO:0043687">
    <property type="term" value="P:post-translational protein modification"/>
    <property type="evidence" value="ECO:0007669"/>
    <property type="project" value="TreeGrafter"/>
</dbReference>
<evidence type="ECO:0000259" key="22">
    <source>
        <dbReference type="Pfam" id="PF02516"/>
    </source>
</evidence>
<dbReference type="InParanoid" id="A0A409VVF4"/>
<feature type="transmembrane region" description="Helical" evidence="21">
    <location>
        <begin position="22"/>
        <end position="44"/>
    </location>
</feature>
<keyword evidence="8" id="KW-0808">Transferase</keyword>
<sequence length="968" mass="107432">MSTAYPIPSDVSPATVRNTASLLRIVALALISGAAIASLLSMNCACIGPLLVEKKILTVTIAILGSTSVGVNLLWSRATRVLAAKGFYEFWNWFDPTAWYPLGRVVGGTVYPGLMVTSGIIYNFLHALNLPVDIRNVCVLLAPGFSALTAWATYMFTKEMKDESAGLLAAAFIGIVPGYISRSVAGSYDNEAIAIFLLMFTFYCWIKALKQGSALFGTLAALFYFYMVAAWGGYAFITNMIPLHALALLLMGRFSSRLYVAYTSWYAIGTLASMQVPFVSFQPVSTSEHMGALGVFGLLQIVAFAQLVRTHVSSQQFQKLLYGAVVAIGVLGAFAFVFLTYKGKIAPWTGRFYSLWDTGYAKKYIPIIASVSEHQPTAWPSFFMDLQFLVFTFPAGVVLCFRELRDEHIFVILYSVVASYFAGVMVRLMLTLTPVVCVASAVALSTLLDTYIDPVEPVAEEDVDDAVSANGSSSATPPSQPASKKAKKAAAAPAKTALGDFVAATNSKGGPPRRKGIFGLDSRLVVLFNTLSMLVFFVFHCTWVTSNAYSSPSVVLASQNPDGSQHIIDDFREAYYWLRQNTPKDSVVMSWWDYGYQIAGMADRPTLVDNNTWNNTHIATVGKAMSSSEEVAYPILRKHDVDYVLVIFGGLIGYSGDDINKFLWMVRIAQGVWPDEIQEPNYFTPQGEYRIDDRASKTMKESLMYKMSYYRFNELFGGQQAVDRVRQQQVPKEGPTLDYLGLLLSSSPGTCAHNEAEILPILTDEAFTSENWIVRIYEVKKEDLLGRDLKSANQFAQGKKRKRSKPAPRRRAIVCKIYEDSRLWMNKTGHCFLLFVRIKSSTLSDLREFRSQEIPERSALSRSFPILRTPTAQDAKEERSIYIHTHPTSNAQRPLPSLSAKGHRPFLSSLRSEPINLPQAQVRPSIFLFSLFKCYHSLFVMTLFEIIQNIPNLDCSISSGGSQQSRTD</sequence>